<name>A0A240EF61_9VIBR</name>
<dbReference type="EMBL" id="OANU01000008">
    <property type="protein sequence ID" value="SNX47317.1"/>
    <property type="molecule type" value="Genomic_DNA"/>
</dbReference>
<dbReference type="GO" id="GO:0005975">
    <property type="term" value="P:carbohydrate metabolic process"/>
    <property type="evidence" value="ECO:0007669"/>
    <property type="project" value="InterPro"/>
</dbReference>
<dbReference type="AlphaFoldDB" id="A0A240EF61"/>
<reference evidence="3" key="1">
    <citation type="submission" date="2016-06" db="EMBL/GenBank/DDBJ databases">
        <authorList>
            <person name="Rodrigo-Torres L."/>
            <person name="Arahal R.D."/>
            <person name="Lucena T."/>
        </authorList>
    </citation>
    <scope>NUCLEOTIDE SEQUENCE [LARGE SCALE GENOMIC DNA]</scope>
    <source>
        <strain evidence="3">CECT8203</strain>
    </source>
</reference>
<dbReference type="SUPFAM" id="SSF88713">
    <property type="entry name" value="Glycoside hydrolase/deacetylase"/>
    <property type="match status" value="1"/>
</dbReference>
<proteinExistence type="predicted"/>
<dbReference type="Pfam" id="PF03746">
    <property type="entry name" value="LamB_YcsF"/>
    <property type="match status" value="1"/>
</dbReference>
<dbReference type="GO" id="GO:0005524">
    <property type="term" value="F:ATP binding"/>
    <property type="evidence" value="ECO:0007669"/>
    <property type="project" value="UniProtKB-KW"/>
</dbReference>
<keyword evidence="3" id="KW-1185">Reference proteome</keyword>
<dbReference type="NCBIfam" id="NF003814">
    <property type="entry name" value="PRK05406.1-3"/>
    <property type="match status" value="1"/>
</dbReference>
<evidence type="ECO:0000256" key="1">
    <source>
        <dbReference type="ARBA" id="ARBA00022741"/>
    </source>
</evidence>
<evidence type="ECO:0000313" key="3">
    <source>
        <dbReference type="Proteomes" id="UP000219336"/>
    </source>
</evidence>
<protein>
    <submittedName>
        <fullName evidence="2">LamB/YcsF family protein</fullName>
    </submittedName>
</protein>
<dbReference type="InterPro" id="IPR011330">
    <property type="entry name" value="Glyco_hydro/deAcase_b/a-brl"/>
</dbReference>
<dbReference type="RefSeq" id="WP_306346031.1">
    <property type="nucleotide sequence ID" value="NZ_JBHUIN010000113.1"/>
</dbReference>
<sequence>MGNRITPAASEGVIDARGMVPRLCREFFLTRLSNFPPTATFLICKQLLCFPYSEQDEQMEFDTMLKLNGDVGESFGRWQMGQDASLIPLLDMANIACGFHASDPDNMVKTIDLCVTHSVTIGAHPGYADKEGFGRRSIPMTANELIHSMLYQIGALKALAEYRGSNIGYFKPHGALYHDMMQSDEILKCMLTVSATIKLPVMVLATCRSAKLLELANQYGATLIFEAFADRRYLASGLLAPRSLDGAVLHNDTDILKQVSSLITHQSVETINGQTLTLNAQTLCVHGDNEASIHMAKTIRSLIDSQGDS</sequence>
<dbReference type="InterPro" id="IPR005501">
    <property type="entry name" value="LamB/YcsF/PxpA-like"/>
</dbReference>
<dbReference type="NCBIfam" id="NF003816">
    <property type="entry name" value="PRK05406.1-5"/>
    <property type="match status" value="1"/>
</dbReference>
<dbReference type="PANTHER" id="PTHR30292:SF0">
    <property type="entry name" value="5-OXOPROLINASE SUBUNIT A"/>
    <property type="match status" value="1"/>
</dbReference>
<dbReference type="PANTHER" id="PTHR30292">
    <property type="entry name" value="UNCHARACTERIZED PROTEIN YBGL-RELATED"/>
    <property type="match status" value="1"/>
</dbReference>
<dbReference type="CDD" id="cd10787">
    <property type="entry name" value="LamB_YcsF_like"/>
    <property type="match status" value="1"/>
</dbReference>
<keyword evidence="1" id="KW-0547">Nucleotide-binding</keyword>
<evidence type="ECO:0000313" key="2">
    <source>
        <dbReference type="EMBL" id="SNX47317.1"/>
    </source>
</evidence>
<accession>A0A240EF61</accession>
<organism evidence="2 3">
    <name type="scientific">Vibrio thalassae</name>
    <dbReference type="NCBI Taxonomy" id="1243014"/>
    <lineage>
        <taxon>Bacteria</taxon>
        <taxon>Pseudomonadati</taxon>
        <taxon>Pseudomonadota</taxon>
        <taxon>Gammaproteobacteria</taxon>
        <taxon>Vibrionales</taxon>
        <taxon>Vibrionaceae</taxon>
        <taxon>Vibrio</taxon>
    </lineage>
</organism>
<gene>
    <name evidence="2" type="ORF">VTH8203_00918</name>
</gene>
<dbReference type="Gene3D" id="3.20.20.370">
    <property type="entry name" value="Glycoside hydrolase/deacetylase"/>
    <property type="match status" value="1"/>
</dbReference>
<dbReference type="Proteomes" id="UP000219336">
    <property type="component" value="Unassembled WGS sequence"/>
</dbReference>